<evidence type="ECO:0000256" key="4">
    <source>
        <dbReference type="ARBA" id="ARBA00022827"/>
    </source>
</evidence>
<evidence type="ECO:0000256" key="1">
    <source>
        <dbReference type="ARBA" id="ARBA00001974"/>
    </source>
</evidence>
<gene>
    <name evidence="8" type="ORF">SAMN05660657_01897</name>
</gene>
<evidence type="ECO:0000313" key="9">
    <source>
        <dbReference type="Proteomes" id="UP000199546"/>
    </source>
</evidence>
<dbReference type="Pfam" id="PF02913">
    <property type="entry name" value="FAD-oxidase_C"/>
    <property type="match status" value="1"/>
</dbReference>
<dbReference type="PROSITE" id="PS51387">
    <property type="entry name" value="FAD_PCMH"/>
    <property type="match status" value="1"/>
</dbReference>
<dbReference type="AlphaFoldDB" id="A0A1I6ZG21"/>
<sequence length="492" mass="51102">MVPDLAPQREVGHRAARPGAGQQPYGVAVTTLATAWVDELAAALGPHGVHTDPDVTASYARDQAMLAEAGTPAAVVLPRDTADVVAVMRVASRHGVPVVPRGAGSGLAGASNAVDGAITMVMTRMDAVLEVSPADRLAVVQPGVVNKALRDAVAGSGLFYPPDPSSYDWCTIGGNLSTNSGGLCCVKYGVTTDYVLGLEVVLADGQVLRTGRRTVKGVAGYDLARLFVGSEGTLGVITEATLALRPAPQKPVTLVATFATTAQTGQVVERVVTTGLVPSLLEVMDNTCIRAVDDLLHADLDRDAHALLVAQSDAGGEAARQDVEALAQLCREAGAQLVHTTEDPAEGDLLLAARRMALPALEQLGTTLIDDVAVPRSRIAAFLDGCDGIAVRRELTIGVVGHAGDGNMHPTICFDPTDPDQRVRAFAAFDDILELGLALGGTVTGEHGIGSLKVEWLEREVGAVSLDVHRRIKDALDPAGLLNPGKVLRRGA</sequence>
<feature type="domain" description="FAD-binding PCMH-type" evidence="7">
    <location>
        <begin position="68"/>
        <end position="247"/>
    </location>
</feature>
<keyword evidence="5" id="KW-0560">Oxidoreductase</keyword>
<dbReference type="InterPro" id="IPR006094">
    <property type="entry name" value="Oxid_FAD_bind_N"/>
</dbReference>
<dbReference type="InterPro" id="IPR016171">
    <property type="entry name" value="Vanillyl_alc_oxidase_C-sub2"/>
</dbReference>
<dbReference type="InterPro" id="IPR051914">
    <property type="entry name" value="FAD-linked_OxidoTrans_Type4"/>
</dbReference>
<dbReference type="InterPro" id="IPR016164">
    <property type="entry name" value="FAD-linked_Oxase-like_C"/>
</dbReference>
<name>A0A1I6ZG21_9ACTN</name>
<dbReference type="Gene3D" id="1.10.45.10">
    <property type="entry name" value="Vanillyl-alcohol Oxidase, Chain A, domain 4"/>
    <property type="match status" value="1"/>
</dbReference>
<dbReference type="EMBL" id="FPBA01000005">
    <property type="protein sequence ID" value="SFT61555.1"/>
    <property type="molecule type" value="Genomic_DNA"/>
</dbReference>
<keyword evidence="9" id="KW-1185">Reference proteome</keyword>
<keyword evidence="4" id="KW-0274">FAD</keyword>
<dbReference type="SUPFAM" id="SSF55103">
    <property type="entry name" value="FAD-linked oxidases, C-terminal domain"/>
    <property type="match status" value="1"/>
</dbReference>
<dbReference type="Gene3D" id="3.30.70.2740">
    <property type="match status" value="1"/>
</dbReference>
<evidence type="ECO:0000259" key="7">
    <source>
        <dbReference type="PROSITE" id="PS51387"/>
    </source>
</evidence>
<comment type="cofactor">
    <cofactor evidence="1">
        <name>FAD</name>
        <dbReference type="ChEBI" id="CHEBI:57692"/>
    </cofactor>
</comment>
<dbReference type="STRING" id="1296565.SAMN05660657_01897"/>
<evidence type="ECO:0000313" key="8">
    <source>
        <dbReference type="EMBL" id="SFT61555.1"/>
    </source>
</evidence>
<dbReference type="SUPFAM" id="SSF56176">
    <property type="entry name" value="FAD-binding/transporter-associated domain-like"/>
    <property type="match status" value="1"/>
</dbReference>
<dbReference type="InterPro" id="IPR036318">
    <property type="entry name" value="FAD-bd_PCMH-like_sf"/>
</dbReference>
<reference evidence="9" key="1">
    <citation type="submission" date="2016-10" db="EMBL/GenBank/DDBJ databases">
        <authorList>
            <person name="Varghese N."/>
            <person name="Submissions S."/>
        </authorList>
    </citation>
    <scope>NUCLEOTIDE SEQUENCE [LARGE SCALE GENOMIC DNA]</scope>
    <source>
        <strain evidence="9">DSM 46136</strain>
    </source>
</reference>
<dbReference type="FunFam" id="1.10.45.10:FF:000001">
    <property type="entry name" value="D-lactate dehydrogenase mitochondrial"/>
    <property type="match status" value="1"/>
</dbReference>
<feature type="region of interest" description="Disordered" evidence="6">
    <location>
        <begin position="1"/>
        <end position="23"/>
    </location>
</feature>
<comment type="similarity">
    <text evidence="2">Belongs to the FAD-binding oxidoreductase/transferase type 4 family.</text>
</comment>
<dbReference type="GO" id="GO:0071949">
    <property type="term" value="F:FAD binding"/>
    <property type="evidence" value="ECO:0007669"/>
    <property type="project" value="InterPro"/>
</dbReference>
<protein>
    <submittedName>
        <fullName evidence="8">Glycolate oxidase</fullName>
    </submittedName>
</protein>
<organism evidence="8 9">
    <name type="scientific">Geodermatophilus amargosae</name>
    <dbReference type="NCBI Taxonomy" id="1296565"/>
    <lineage>
        <taxon>Bacteria</taxon>
        <taxon>Bacillati</taxon>
        <taxon>Actinomycetota</taxon>
        <taxon>Actinomycetes</taxon>
        <taxon>Geodermatophilales</taxon>
        <taxon>Geodermatophilaceae</taxon>
        <taxon>Geodermatophilus</taxon>
    </lineage>
</organism>
<evidence type="ECO:0000256" key="3">
    <source>
        <dbReference type="ARBA" id="ARBA00022630"/>
    </source>
</evidence>
<evidence type="ECO:0000256" key="5">
    <source>
        <dbReference type="ARBA" id="ARBA00023002"/>
    </source>
</evidence>
<dbReference type="InterPro" id="IPR004113">
    <property type="entry name" value="FAD-bd_oxidored_4_C"/>
</dbReference>
<evidence type="ECO:0000256" key="6">
    <source>
        <dbReference type="SAM" id="MobiDB-lite"/>
    </source>
</evidence>
<dbReference type="PANTHER" id="PTHR42934:SF2">
    <property type="entry name" value="GLYCOLATE OXIDASE SUBUNIT GLCD"/>
    <property type="match status" value="1"/>
</dbReference>
<dbReference type="Pfam" id="PF01565">
    <property type="entry name" value="FAD_binding_4"/>
    <property type="match status" value="1"/>
</dbReference>
<dbReference type="GO" id="GO:0016491">
    <property type="term" value="F:oxidoreductase activity"/>
    <property type="evidence" value="ECO:0007669"/>
    <property type="project" value="UniProtKB-KW"/>
</dbReference>
<keyword evidence="3" id="KW-0285">Flavoprotein</keyword>
<proteinExistence type="inferred from homology"/>
<dbReference type="Proteomes" id="UP000199546">
    <property type="component" value="Unassembled WGS sequence"/>
</dbReference>
<dbReference type="InterPro" id="IPR016166">
    <property type="entry name" value="FAD-bd_PCMH"/>
</dbReference>
<dbReference type="FunFam" id="3.30.70.2740:FF:000001">
    <property type="entry name" value="D-lactate dehydrogenase mitochondrial"/>
    <property type="match status" value="1"/>
</dbReference>
<dbReference type="InterPro" id="IPR016169">
    <property type="entry name" value="FAD-bd_PCMH_sub2"/>
</dbReference>
<evidence type="ECO:0000256" key="2">
    <source>
        <dbReference type="ARBA" id="ARBA00008000"/>
    </source>
</evidence>
<dbReference type="Gene3D" id="3.30.465.10">
    <property type="match status" value="1"/>
</dbReference>
<accession>A0A1I6ZG21</accession>
<dbReference type="PANTHER" id="PTHR42934">
    <property type="entry name" value="GLYCOLATE OXIDASE SUBUNIT GLCD"/>
    <property type="match status" value="1"/>
</dbReference>